<dbReference type="Proteomes" id="UP001196413">
    <property type="component" value="Unassembled WGS sequence"/>
</dbReference>
<accession>A0AAD5ME07</accession>
<organism evidence="1 2">
    <name type="scientific">Parelaphostrongylus tenuis</name>
    <name type="common">Meningeal worm</name>
    <dbReference type="NCBI Taxonomy" id="148309"/>
    <lineage>
        <taxon>Eukaryota</taxon>
        <taxon>Metazoa</taxon>
        <taxon>Ecdysozoa</taxon>
        <taxon>Nematoda</taxon>
        <taxon>Chromadorea</taxon>
        <taxon>Rhabditida</taxon>
        <taxon>Rhabditina</taxon>
        <taxon>Rhabditomorpha</taxon>
        <taxon>Strongyloidea</taxon>
        <taxon>Metastrongylidae</taxon>
        <taxon>Parelaphostrongylus</taxon>
    </lineage>
</organism>
<dbReference type="EMBL" id="JAHQIW010000300">
    <property type="protein sequence ID" value="KAJ1347286.1"/>
    <property type="molecule type" value="Genomic_DNA"/>
</dbReference>
<dbReference type="AlphaFoldDB" id="A0AAD5ME07"/>
<evidence type="ECO:0000313" key="2">
    <source>
        <dbReference type="Proteomes" id="UP001196413"/>
    </source>
</evidence>
<reference evidence="1" key="1">
    <citation type="submission" date="2021-06" db="EMBL/GenBank/DDBJ databases">
        <title>Parelaphostrongylus tenuis whole genome reference sequence.</title>
        <authorList>
            <person name="Garwood T.J."/>
            <person name="Larsen P.A."/>
            <person name="Fountain-Jones N.M."/>
            <person name="Garbe J.R."/>
            <person name="Macchietto M.G."/>
            <person name="Kania S.A."/>
            <person name="Gerhold R.W."/>
            <person name="Richards J.E."/>
            <person name="Wolf T.M."/>
        </authorList>
    </citation>
    <scope>NUCLEOTIDE SEQUENCE</scope>
    <source>
        <strain evidence="1">MNPRO001-30</strain>
        <tissue evidence="1">Meninges</tissue>
    </source>
</reference>
<comment type="caution">
    <text evidence="1">The sequence shown here is derived from an EMBL/GenBank/DDBJ whole genome shotgun (WGS) entry which is preliminary data.</text>
</comment>
<evidence type="ECO:0000313" key="1">
    <source>
        <dbReference type="EMBL" id="KAJ1347286.1"/>
    </source>
</evidence>
<protein>
    <submittedName>
        <fullName evidence="1">Uncharacterized protein</fullName>
    </submittedName>
</protein>
<name>A0AAD5ME07_PARTN</name>
<proteinExistence type="predicted"/>
<sequence>MRDENGKVSRKEKVDIEKKFAEVMDQERERMTETNCLRVIEPSLRRGSSQTLMSLNHAPDHEHLFKKLLISCCESCERRRCSFVYDCRTEEESEEVEETDSSDGEEKRFECNDIQKEHVHDMLANMYFNKIVLPDMEYVEDFVDFLIDAELNDLPVLKRACERYLCGELNSVGR</sequence>
<gene>
    <name evidence="1" type="ORF">KIN20_002312</name>
</gene>
<keyword evidence="2" id="KW-1185">Reference proteome</keyword>